<dbReference type="Pfam" id="PF02551">
    <property type="entry name" value="Acyl_CoA_thio"/>
    <property type="match status" value="1"/>
</dbReference>
<keyword evidence="2" id="KW-0378">Hydrolase</keyword>
<dbReference type="InterPro" id="IPR025652">
    <property type="entry name" value="TesB_C"/>
</dbReference>
<evidence type="ECO:0000256" key="1">
    <source>
        <dbReference type="ARBA" id="ARBA00006538"/>
    </source>
</evidence>
<evidence type="ECO:0000256" key="2">
    <source>
        <dbReference type="ARBA" id="ARBA00022801"/>
    </source>
</evidence>
<evidence type="ECO:0000259" key="5">
    <source>
        <dbReference type="Pfam" id="PF13622"/>
    </source>
</evidence>
<comment type="similarity">
    <text evidence="1">Belongs to the C/M/P thioester hydrolase family.</text>
</comment>
<evidence type="ECO:0008006" key="8">
    <source>
        <dbReference type="Google" id="ProtNLM"/>
    </source>
</evidence>
<evidence type="ECO:0000313" key="6">
    <source>
        <dbReference type="EMBL" id="ODQ46597.1"/>
    </source>
</evidence>
<sequence length="401" mass="45427">MSTAHSVDPDTKHMSGPETGSSVNSNNRLLRKYVTNTSSLSDDGMSSDGSSNTSISISNDDLADLDFSLDLNLELDTKESALEALLDLKRVASDTFTNRSELFVPYRGRGLFGGTMAAQSVLAALLYSNTYEKSWKPMSIHCHFLHSAKPHPALYYKVSSLKDGKNYCTREVNLFQNDQLIFRATVSLQAYQLEGSAANLRGQLSHNRAPPLIGKDIDHPDDMLTQEELFKIWSKKAMNKKHLEYLKGKNCEEEVIRCYNREPCIWKLPLDMFDQDLVSDEERHAPPSDRTLRYWVKTKDSLKNPSIFNWVAIAYISDYFYLSANMRLNLKEMFTTKFSVSLDHTIYFNTEIDTNSYFSYNVKNIKAGENRSIMFGEMFSAEGTLAATTVQEGLSVVFTDD</sequence>
<dbReference type="PANTHER" id="PTHR11066:SF34">
    <property type="entry name" value="ACYL-COENZYME A THIOESTERASE 8"/>
    <property type="match status" value="1"/>
</dbReference>
<dbReference type="EMBL" id="KV454003">
    <property type="protein sequence ID" value="ODQ46597.1"/>
    <property type="molecule type" value="Genomic_DNA"/>
</dbReference>
<feature type="compositionally biased region" description="Polar residues" evidence="3">
    <location>
        <begin position="18"/>
        <end position="28"/>
    </location>
</feature>
<protein>
    <recommendedName>
        <fullName evidence="8">Acyl-CoA thioesterase II</fullName>
    </recommendedName>
</protein>
<keyword evidence="7" id="KW-1185">Reference proteome</keyword>
<dbReference type="AlphaFoldDB" id="A0A1E3NKC8"/>
<proteinExistence type="inferred from homology"/>
<dbReference type="InterPro" id="IPR042171">
    <property type="entry name" value="Acyl-CoA_hotdog"/>
</dbReference>
<dbReference type="InterPro" id="IPR029069">
    <property type="entry name" value="HotDog_dom_sf"/>
</dbReference>
<dbReference type="GO" id="GO:0009062">
    <property type="term" value="P:fatty acid catabolic process"/>
    <property type="evidence" value="ECO:0007669"/>
    <property type="project" value="TreeGrafter"/>
</dbReference>
<dbReference type="Gene3D" id="2.40.160.210">
    <property type="entry name" value="Acyl-CoA thioesterase, double hotdog domain"/>
    <property type="match status" value="1"/>
</dbReference>
<gene>
    <name evidence="6" type="ORF">PICMEDRAFT_72655</name>
</gene>
<dbReference type="PANTHER" id="PTHR11066">
    <property type="entry name" value="ACYL-COA THIOESTERASE"/>
    <property type="match status" value="1"/>
</dbReference>
<evidence type="ECO:0000313" key="7">
    <source>
        <dbReference type="Proteomes" id="UP000094455"/>
    </source>
</evidence>
<feature type="region of interest" description="Disordered" evidence="3">
    <location>
        <begin position="1"/>
        <end position="28"/>
    </location>
</feature>
<organism evidence="6 7">
    <name type="scientific">Pichia membranifaciens NRRL Y-2026</name>
    <dbReference type="NCBI Taxonomy" id="763406"/>
    <lineage>
        <taxon>Eukaryota</taxon>
        <taxon>Fungi</taxon>
        <taxon>Dikarya</taxon>
        <taxon>Ascomycota</taxon>
        <taxon>Saccharomycotina</taxon>
        <taxon>Pichiomycetes</taxon>
        <taxon>Pichiales</taxon>
        <taxon>Pichiaceae</taxon>
        <taxon>Pichia</taxon>
    </lineage>
</organism>
<dbReference type="OrthoDB" id="68328at2759"/>
<evidence type="ECO:0000259" key="4">
    <source>
        <dbReference type="Pfam" id="PF02551"/>
    </source>
</evidence>
<feature type="domain" description="Acyl-CoA thioesterase-like N-terminal HotDog" evidence="5">
    <location>
        <begin position="108"/>
        <end position="188"/>
    </location>
</feature>
<dbReference type="SUPFAM" id="SSF54637">
    <property type="entry name" value="Thioesterase/thiol ester dehydrase-isomerase"/>
    <property type="match status" value="2"/>
</dbReference>
<evidence type="ECO:0000256" key="3">
    <source>
        <dbReference type="SAM" id="MobiDB-lite"/>
    </source>
</evidence>
<dbReference type="STRING" id="763406.A0A1E3NKC8"/>
<feature type="domain" description="Acyl-CoA thioesterase 2 C-terminal" evidence="4">
    <location>
        <begin position="293"/>
        <end position="394"/>
    </location>
</feature>
<dbReference type="Proteomes" id="UP000094455">
    <property type="component" value="Unassembled WGS sequence"/>
</dbReference>
<dbReference type="Pfam" id="PF13622">
    <property type="entry name" value="4HBT_3"/>
    <property type="match status" value="1"/>
</dbReference>
<dbReference type="RefSeq" id="XP_019017710.1">
    <property type="nucleotide sequence ID" value="XM_019164266.1"/>
</dbReference>
<dbReference type="CDD" id="cd03444">
    <property type="entry name" value="Thioesterase_II_repeat1"/>
    <property type="match status" value="1"/>
</dbReference>
<reference evidence="6 7" key="1">
    <citation type="journal article" date="2016" name="Proc. Natl. Acad. Sci. U.S.A.">
        <title>Comparative genomics of biotechnologically important yeasts.</title>
        <authorList>
            <person name="Riley R."/>
            <person name="Haridas S."/>
            <person name="Wolfe K.H."/>
            <person name="Lopes M.R."/>
            <person name="Hittinger C.T."/>
            <person name="Goeker M."/>
            <person name="Salamov A.A."/>
            <person name="Wisecaver J.H."/>
            <person name="Long T.M."/>
            <person name="Calvey C.H."/>
            <person name="Aerts A.L."/>
            <person name="Barry K.W."/>
            <person name="Choi C."/>
            <person name="Clum A."/>
            <person name="Coughlan A.Y."/>
            <person name="Deshpande S."/>
            <person name="Douglass A.P."/>
            <person name="Hanson S.J."/>
            <person name="Klenk H.-P."/>
            <person name="LaButti K.M."/>
            <person name="Lapidus A."/>
            <person name="Lindquist E.A."/>
            <person name="Lipzen A.M."/>
            <person name="Meier-Kolthoff J.P."/>
            <person name="Ohm R.A."/>
            <person name="Otillar R.P."/>
            <person name="Pangilinan J.L."/>
            <person name="Peng Y."/>
            <person name="Rokas A."/>
            <person name="Rosa C.A."/>
            <person name="Scheuner C."/>
            <person name="Sibirny A.A."/>
            <person name="Slot J.C."/>
            <person name="Stielow J.B."/>
            <person name="Sun H."/>
            <person name="Kurtzman C.P."/>
            <person name="Blackwell M."/>
            <person name="Grigoriev I.V."/>
            <person name="Jeffries T.W."/>
        </authorList>
    </citation>
    <scope>NUCLEOTIDE SEQUENCE [LARGE SCALE GENOMIC DNA]</scope>
    <source>
        <strain evidence="6 7">NRRL Y-2026</strain>
    </source>
</reference>
<name>A0A1E3NKC8_9ASCO</name>
<dbReference type="InterPro" id="IPR003703">
    <property type="entry name" value="Acyl_CoA_thio"/>
</dbReference>
<dbReference type="GO" id="GO:0047617">
    <property type="term" value="F:fatty acyl-CoA hydrolase activity"/>
    <property type="evidence" value="ECO:0007669"/>
    <property type="project" value="InterPro"/>
</dbReference>
<dbReference type="InterPro" id="IPR049449">
    <property type="entry name" value="TesB_ACOT8-like_N"/>
</dbReference>
<dbReference type="CDD" id="cd03445">
    <property type="entry name" value="Thioesterase_II_repeat2"/>
    <property type="match status" value="1"/>
</dbReference>
<dbReference type="GeneID" id="30180953"/>
<dbReference type="GO" id="GO:0006637">
    <property type="term" value="P:acyl-CoA metabolic process"/>
    <property type="evidence" value="ECO:0007669"/>
    <property type="project" value="InterPro"/>
</dbReference>
<accession>A0A1E3NKC8</accession>
<dbReference type="GO" id="GO:0005782">
    <property type="term" value="C:peroxisomal matrix"/>
    <property type="evidence" value="ECO:0007669"/>
    <property type="project" value="TreeGrafter"/>
</dbReference>